<keyword evidence="3" id="KW-0597">Phosphoprotein</keyword>
<evidence type="ECO:0000313" key="18">
    <source>
        <dbReference type="Proteomes" id="UP001186944"/>
    </source>
</evidence>
<keyword evidence="5" id="KW-0540">Nuclease</keyword>
<dbReference type="FunFam" id="3.60.10.10:FF:000018">
    <property type="entry name" value="2',5'-phosphodiesterase 12"/>
    <property type="match status" value="1"/>
</dbReference>
<dbReference type="InterPro" id="IPR050410">
    <property type="entry name" value="CCR4/nocturin_mRNA_transcr"/>
</dbReference>
<dbReference type="SUPFAM" id="SSF56219">
    <property type="entry name" value="DNase I-like"/>
    <property type="match status" value="1"/>
</dbReference>
<comment type="cofactor">
    <cofactor evidence="1">
        <name>Mg(2+)</name>
        <dbReference type="ChEBI" id="CHEBI:18420"/>
    </cofactor>
</comment>
<dbReference type="Pfam" id="PF03372">
    <property type="entry name" value="Exo_endo_phos"/>
    <property type="match status" value="2"/>
</dbReference>
<evidence type="ECO:0000256" key="9">
    <source>
        <dbReference type="ARBA" id="ARBA00022842"/>
    </source>
</evidence>
<evidence type="ECO:0000256" key="7">
    <source>
        <dbReference type="ARBA" id="ARBA00022801"/>
    </source>
</evidence>
<dbReference type="InterPro" id="IPR005135">
    <property type="entry name" value="Endo/exonuclease/phosphatase"/>
</dbReference>
<dbReference type="AlphaFoldDB" id="A0AA88XQN8"/>
<reference evidence="17" key="1">
    <citation type="submission" date="2019-08" db="EMBL/GenBank/DDBJ databases">
        <title>The improved chromosome-level genome for the pearl oyster Pinctada fucata martensii using PacBio sequencing and Hi-C.</title>
        <authorList>
            <person name="Zheng Z."/>
        </authorList>
    </citation>
    <scope>NUCLEOTIDE SEQUENCE</scope>
    <source>
        <strain evidence="17">ZZ-2019</strain>
        <tissue evidence="17">Adductor muscle</tissue>
    </source>
</reference>
<dbReference type="Proteomes" id="UP001186944">
    <property type="component" value="Unassembled WGS sequence"/>
</dbReference>
<keyword evidence="4" id="KW-0507">mRNA processing</keyword>
<evidence type="ECO:0000256" key="8">
    <source>
        <dbReference type="ARBA" id="ARBA00022839"/>
    </source>
</evidence>
<evidence type="ECO:0000256" key="3">
    <source>
        <dbReference type="ARBA" id="ARBA00022553"/>
    </source>
</evidence>
<dbReference type="Gene3D" id="3.60.10.10">
    <property type="entry name" value="Endonuclease/exonuclease/phosphatase"/>
    <property type="match status" value="1"/>
</dbReference>
<organism evidence="17 18">
    <name type="scientific">Pinctada imbricata</name>
    <name type="common">Atlantic pearl-oyster</name>
    <name type="synonym">Pinctada martensii</name>
    <dbReference type="NCBI Taxonomy" id="66713"/>
    <lineage>
        <taxon>Eukaryota</taxon>
        <taxon>Metazoa</taxon>
        <taxon>Spiralia</taxon>
        <taxon>Lophotrochozoa</taxon>
        <taxon>Mollusca</taxon>
        <taxon>Bivalvia</taxon>
        <taxon>Autobranchia</taxon>
        <taxon>Pteriomorphia</taxon>
        <taxon>Pterioida</taxon>
        <taxon>Pterioidea</taxon>
        <taxon>Pteriidae</taxon>
        <taxon>Pinctada</taxon>
    </lineage>
</organism>
<feature type="region of interest" description="Disordered" evidence="14">
    <location>
        <begin position="77"/>
        <end position="100"/>
    </location>
</feature>
<evidence type="ECO:0000256" key="10">
    <source>
        <dbReference type="ARBA" id="ARBA00022946"/>
    </source>
</evidence>
<dbReference type="PANTHER" id="PTHR12121:SF37">
    <property type="entry name" value="2',5'-PHOSPHODIESTERASE 12"/>
    <property type="match status" value="1"/>
</dbReference>
<gene>
    <name evidence="17" type="ORF">FSP39_007770</name>
</gene>
<feature type="compositionally biased region" description="Basic residues" evidence="14">
    <location>
        <begin position="77"/>
        <end position="86"/>
    </location>
</feature>
<keyword evidence="10" id="KW-0809">Transit peptide</keyword>
<evidence type="ECO:0000256" key="12">
    <source>
        <dbReference type="ARBA" id="ARBA00072755"/>
    </source>
</evidence>
<evidence type="ECO:0000256" key="5">
    <source>
        <dbReference type="ARBA" id="ARBA00022722"/>
    </source>
</evidence>
<keyword evidence="7" id="KW-0378">Hydrolase</keyword>
<evidence type="ECO:0000256" key="4">
    <source>
        <dbReference type="ARBA" id="ARBA00022664"/>
    </source>
</evidence>
<feature type="domain" description="2',5'-phosphodiesterase 12-like N-terminal" evidence="16">
    <location>
        <begin position="144"/>
        <end position="236"/>
    </location>
</feature>
<keyword evidence="8" id="KW-0269">Exonuclease</keyword>
<evidence type="ECO:0000256" key="2">
    <source>
        <dbReference type="ARBA" id="ARBA00004305"/>
    </source>
</evidence>
<dbReference type="PANTHER" id="PTHR12121">
    <property type="entry name" value="CARBON CATABOLITE REPRESSOR PROTEIN 4"/>
    <property type="match status" value="1"/>
</dbReference>
<evidence type="ECO:0000256" key="11">
    <source>
        <dbReference type="ARBA" id="ARBA00023128"/>
    </source>
</evidence>
<evidence type="ECO:0000256" key="6">
    <source>
        <dbReference type="ARBA" id="ARBA00022723"/>
    </source>
</evidence>
<keyword evidence="11" id="KW-0496">Mitochondrion</keyword>
<proteinExistence type="predicted"/>
<evidence type="ECO:0000256" key="14">
    <source>
        <dbReference type="SAM" id="MobiDB-lite"/>
    </source>
</evidence>
<name>A0AA88XQN8_PINIB</name>
<dbReference type="GO" id="GO:0046872">
    <property type="term" value="F:metal ion binding"/>
    <property type="evidence" value="ECO:0007669"/>
    <property type="project" value="UniProtKB-KW"/>
</dbReference>
<evidence type="ECO:0000256" key="13">
    <source>
        <dbReference type="ARBA" id="ARBA00083541"/>
    </source>
</evidence>
<evidence type="ECO:0000313" key="17">
    <source>
        <dbReference type="EMBL" id="KAK3085717.1"/>
    </source>
</evidence>
<evidence type="ECO:0000259" key="16">
    <source>
        <dbReference type="Pfam" id="PF21171"/>
    </source>
</evidence>
<keyword evidence="9" id="KW-0460">Magnesium</keyword>
<dbReference type="GO" id="GO:0000288">
    <property type="term" value="P:nuclear-transcribed mRNA catabolic process, deadenylation-dependent decay"/>
    <property type="evidence" value="ECO:0007669"/>
    <property type="project" value="TreeGrafter"/>
</dbReference>
<accession>A0AA88XQN8</accession>
<keyword evidence="18" id="KW-1185">Reference proteome</keyword>
<sequence>MSRRIFINIPRVLCHFNHRQQHNMAKCIARNREEERMNISFEYGATGARPKTFSFDRLKSEEIQVAIQRMKKNITAKLSKKKKKSKKSEDVQSEEKMEEDSVDLPVSFEINGSKIEENSSIGQVCVPGAFLWVGEQKYEIEIDPPTVKTLKLPKNLMIGFPVYPKIDLENSELGDSKFIWHRVEQCKKSTVKTEVGKGFTYIPNSDDLGHSLSVTCTPKNGGRFGEEETILSKETVGAGPGQCPFEVRHLFTSEPSREGCFRVVTYNILADCYADTEFTKTTLYPYCASYALSLDYRKQLLLKELQGYNADVICLQEVDRRVFNNELVSVLTSLGFQGCYKEKQGSVREGEAIFYRTSKFRLLGEHNINLTEQLKSDPKFSHILKKVSTSKAVMTELEQRGTVLQVAVLESIEEPGRKLCVANTHLFFHRDADHIRVIQGATCLAHLQHVLETEKEKDDDLSLIFCGDFNANPKSALYQFMTSGGITEEHHHLTVKGTGEKLESSTFQHNLSLRNACGEQRYTNYVGGFHAVLDYMFIDRSINVTNVVPMPTHEEVIQCVALPSVVFPSDHIAQICDLTWK</sequence>
<dbReference type="GO" id="GO:0005759">
    <property type="term" value="C:mitochondrial matrix"/>
    <property type="evidence" value="ECO:0007669"/>
    <property type="project" value="UniProtKB-SubCell"/>
</dbReference>
<dbReference type="InterPro" id="IPR036691">
    <property type="entry name" value="Endo/exonu/phosph_ase_sf"/>
</dbReference>
<feature type="domain" description="Endonuclease/exonuclease/phosphatase" evidence="15">
    <location>
        <begin position="264"/>
        <end position="362"/>
    </location>
</feature>
<protein>
    <recommendedName>
        <fullName evidence="12">2',5'-phosphodiesterase 12</fullName>
    </recommendedName>
    <alternativeName>
        <fullName evidence="13">Mitochondrial deadenylase</fullName>
    </alternativeName>
</protein>
<keyword evidence="6" id="KW-0479">Metal-binding</keyword>
<dbReference type="Pfam" id="PF21171">
    <property type="entry name" value="PDE12-like_N"/>
    <property type="match status" value="1"/>
</dbReference>
<feature type="domain" description="Endonuclease/exonuclease/phosphatase" evidence="15">
    <location>
        <begin position="449"/>
        <end position="571"/>
    </location>
</feature>
<dbReference type="InterPro" id="IPR048821">
    <property type="entry name" value="PDE12-like_N"/>
</dbReference>
<dbReference type="GO" id="GO:0004535">
    <property type="term" value="F:poly(A)-specific ribonuclease activity"/>
    <property type="evidence" value="ECO:0007669"/>
    <property type="project" value="UniProtKB-ARBA"/>
</dbReference>
<evidence type="ECO:0000256" key="1">
    <source>
        <dbReference type="ARBA" id="ARBA00001946"/>
    </source>
</evidence>
<dbReference type="GO" id="GO:0006397">
    <property type="term" value="P:mRNA processing"/>
    <property type="evidence" value="ECO:0007669"/>
    <property type="project" value="UniProtKB-KW"/>
</dbReference>
<comment type="caution">
    <text evidence="17">The sequence shown here is derived from an EMBL/GenBank/DDBJ whole genome shotgun (WGS) entry which is preliminary data.</text>
</comment>
<dbReference type="EMBL" id="VSWD01000012">
    <property type="protein sequence ID" value="KAK3085717.1"/>
    <property type="molecule type" value="Genomic_DNA"/>
</dbReference>
<comment type="subcellular location">
    <subcellularLocation>
        <location evidence="2">Mitochondrion matrix</location>
    </subcellularLocation>
</comment>
<evidence type="ECO:0000259" key="15">
    <source>
        <dbReference type="Pfam" id="PF03372"/>
    </source>
</evidence>